<protein>
    <submittedName>
        <fullName evidence="7">ABC transporter ATP-binding protein</fullName>
    </submittedName>
</protein>
<keyword evidence="3" id="KW-0547">Nucleotide-binding</keyword>
<comment type="caution">
    <text evidence="7">The sequence shown here is derived from an EMBL/GenBank/DDBJ whole genome shotgun (WGS) entry which is preliminary data.</text>
</comment>
<dbReference type="PROSITE" id="PS50893">
    <property type="entry name" value="ABC_TRANSPORTER_2"/>
    <property type="match status" value="1"/>
</dbReference>
<reference evidence="7" key="1">
    <citation type="journal article" date="2014" name="Int. J. Syst. Evol. Microbiol.">
        <title>Complete genome sequence of Corynebacterium casei LMG S-19264T (=DSM 44701T), isolated from a smear-ripened cheese.</title>
        <authorList>
            <consortium name="US DOE Joint Genome Institute (JGI-PGF)"/>
            <person name="Walter F."/>
            <person name="Albersmeier A."/>
            <person name="Kalinowski J."/>
            <person name="Ruckert C."/>
        </authorList>
    </citation>
    <scope>NUCLEOTIDE SEQUENCE</scope>
    <source>
        <strain evidence="7">CCM 7897</strain>
    </source>
</reference>
<sequence length="241" mass="25633">MALLEVSAIEVNYGRVTALSGVDLTVNEGEIVTVLGANGAGKSTLLRAILGAVPLKAGGIRFSGADITRAPTHSRIASGLVLVPEGRRILISLSVEENLQLGAHMRTDTTRVKAEIDAIYQRFPNLAERRHMLASCLSGGEQQMLAIGRAMLAKPRLMMLDEPSLGLSPLFVSKLFDLIKELNRDGLSILLVEQNTGKALGVAHQATVLELGRVVMAGDPKALAADPRLQQAYLGEGTPSH</sequence>
<reference evidence="7" key="2">
    <citation type="submission" date="2020-09" db="EMBL/GenBank/DDBJ databases">
        <authorList>
            <person name="Sun Q."/>
            <person name="Sedlacek I."/>
        </authorList>
    </citation>
    <scope>NUCLEOTIDE SEQUENCE</scope>
    <source>
        <strain evidence="7">CCM 7897</strain>
    </source>
</reference>
<evidence type="ECO:0000256" key="3">
    <source>
        <dbReference type="ARBA" id="ARBA00022741"/>
    </source>
</evidence>
<dbReference type="GO" id="GO:0016887">
    <property type="term" value="F:ATP hydrolysis activity"/>
    <property type="evidence" value="ECO:0007669"/>
    <property type="project" value="InterPro"/>
</dbReference>
<dbReference type="InterPro" id="IPR003593">
    <property type="entry name" value="AAA+_ATPase"/>
</dbReference>
<keyword evidence="4 7" id="KW-0067">ATP-binding</keyword>
<dbReference type="InterPro" id="IPR017871">
    <property type="entry name" value="ABC_transporter-like_CS"/>
</dbReference>
<dbReference type="GO" id="GO:0005524">
    <property type="term" value="F:ATP binding"/>
    <property type="evidence" value="ECO:0007669"/>
    <property type="project" value="UniProtKB-KW"/>
</dbReference>
<gene>
    <name evidence="7" type="ORF">GCM10007301_02400</name>
</gene>
<dbReference type="SUPFAM" id="SSF52540">
    <property type="entry name" value="P-loop containing nucleoside triphosphate hydrolases"/>
    <property type="match status" value="1"/>
</dbReference>
<proteinExistence type="inferred from homology"/>
<keyword evidence="5" id="KW-0029">Amino-acid transport</keyword>
<organism evidence="7 8">
    <name type="scientific">Azorhizobium oxalatiphilum</name>
    <dbReference type="NCBI Taxonomy" id="980631"/>
    <lineage>
        <taxon>Bacteria</taxon>
        <taxon>Pseudomonadati</taxon>
        <taxon>Pseudomonadota</taxon>
        <taxon>Alphaproteobacteria</taxon>
        <taxon>Hyphomicrobiales</taxon>
        <taxon>Xanthobacteraceae</taxon>
        <taxon>Azorhizobium</taxon>
    </lineage>
</organism>
<dbReference type="RefSeq" id="WP_188574637.1">
    <property type="nucleotide sequence ID" value="NZ_BMCT01000001.1"/>
</dbReference>
<dbReference type="InterPro" id="IPR003439">
    <property type="entry name" value="ABC_transporter-like_ATP-bd"/>
</dbReference>
<keyword evidence="8" id="KW-1185">Reference proteome</keyword>
<evidence type="ECO:0000256" key="2">
    <source>
        <dbReference type="ARBA" id="ARBA00022448"/>
    </source>
</evidence>
<dbReference type="AlphaFoldDB" id="A0A917BL28"/>
<evidence type="ECO:0000256" key="5">
    <source>
        <dbReference type="ARBA" id="ARBA00022970"/>
    </source>
</evidence>
<dbReference type="InterPro" id="IPR052156">
    <property type="entry name" value="BCAA_Transport_ATP-bd_LivF"/>
</dbReference>
<dbReference type="Gene3D" id="3.40.50.300">
    <property type="entry name" value="P-loop containing nucleotide triphosphate hydrolases"/>
    <property type="match status" value="1"/>
</dbReference>
<dbReference type="PROSITE" id="PS00211">
    <property type="entry name" value="ABC_TRANSPORTER_1"/>
    <property type="match status" value="1"/>
</dbReference>
<evidence type="ECO:0000313" key="7">
    <source>
        <dbReference type="EMBL" id="GGF46418.1"/>
    </source>
</evidence>
<keyword evidence="2" id="KW-0813">Transport</keyword>
<dbReference type="CDD" id="cd03224">
    <property type="entry name" value="ABC_TM1139_LivF_branched"/>
    <property type="match status" value="1"/>
</dbReference>
<feature type="domain" description="ABC transporter" evidence="6">
    <location>
        <begin position="4"/>
        <end position="236"/>
    </location>
</feature>
<evidence type="ECO:0000256" key="4">
    <source>
        <dbReference type="ARBA" id="ARBA00022840"/>
    </source>
</evidence>
<dbReference type="PANTHER" id="PTHR43820">
    <property type="entry name" value="HIGH-AFFINITY BRANCHED-CHAIN AMINO ACID TRANSPORT ATP-BINDING PROTEIN LIVF"/>
    <property type="match status" value="1"/>
</dbReference>
<dbReference type="EMBL" id="BMCT01000001">
    <property type="protein sequence ID" value="GGF46418.1"/>
    <property type="molecule type" value="Genomic_DNA"/>
</dbReference>
<evidence type="ECO:0000259" key="6">
    <source>
        <dbReference type="PROSITE" id="PS50893"/>
    </source>
</evidence>
<dbReference type="SMART" id="SM00382">
    <property type="entry name" value="AAA"/>
    <property type="match status" value="1"/>
</dbReference>
<dbReference type="PANTHER" id="PTHR43820:SF6">
    <property type="entry name" value="ABC TRANSPORTER ATP-BINDING PROTEIN"/>
    <property type="match status" value="1"/>
</dbReference>
<evidence type="ECO:0000313" key="8">
    <source>
        <dbReference type="Proteomes" id="UP000606044"/>
    </source>
</evidence>
<name>A0A917BL28_9HYPH</name>
<comment type="similarity">
    <text evidence="1">Belongs to the ABC transporter superfamily.</text>
</comment>
<dbReference type="GO" id="GO:0015658">
    <property type="term" value="F:branched-chain amino acid transmembrane transporter activity"/>
    <property type="evidence" value="ECO:0007669"/>
    <property type="project" value="TreeGrafter"/>
</dbReference>
<dbReference type="InterPro" id="IPR027417">
    <property type="entry name" value="P-loop_NTPase"/>
</dbReference>
<evidence type="ECO:0000256" key="1">
    <source>
        <dbReference type="ARBA" id="ARBA00005417"/>
    </source>
</evidence>
<dbReference type="Proteomes" id="UP000606044">
    <property type="component" value="Unassembled WGS sequence"/>
</dbReference>
<accession>A0A917BL28</accession>
<dbReference type="Pfam" id="PF00005">
    <property type="entry name" value="ABC_tran"/>
    <property type="match status" value="1"/>
</dbReference>
<dbReference type="GO" id="GO:0015807">
    <property type="term" value="P:L-amino acid transport"/>
    <property type="evidence" value="ECO:0007669"/>
    <property type="project" value="TreeGrafter"/>
</dbReference>